<dbReference type="EMBL" id="JBJHQH010000001">
    <property type="protein sequence ID" value="MFK9089934.1"/>
    <property type="molecule type" value="Genomic_DNA"/>
</dbReference>
<evidence type="ECO:0000256" key="3">
    <source>
        <dbReference type="ARBA" id="ARBA00022786"/>
    </source>
</evidence>
<dbReference type="Proteomes" id="UP001623041">
    <property type="component" value="Unassembled WGS sequence"/>
</dbReference>
<gene>
    <name evidence="6" type="ORF">ACJEBI_00370</name>
</gene>
<evidence type="ECO:0000256" key="1">
    <source>
        <dbReference type="ARBA" id="ARBA00004906"/>
    </source>
</evidence>
<feature type="transmembrane region" description="Helical" evidence="4">
    <location>
        <begin position="7"/>
        <end position="27"/>
    </location>
</feature>
<comment type="caution">
    <text evidence="6">The sequence shown here is derived from an EMBL/GenBank/DDBJ whole genome shotgun (WGS) entry which is preliminary data.</text>
</comment>
<dbReference type="InterPro" id="IPR051550">
    <property type="entry name" value="SCF-Subunits/Alg-Epimerases"/>
</dbReference>
<dbReference type="InterPro" id="IPR006626">
    <property type="entry name" value="PbH1"/>
</dbReference>
<keyword evidence="4" id="KW-0472">Membrane</keyword>
<evidence type="ECO:0000313" key="6">
    <source>
        <dbReference type="EMBL" id="MFK9089934.1"/>
    </source>
</evidence>
<reference evidence="6 7" key="1">
    <citation type="submission" date="2024-11" db="EMBL/GenBank/DDBJ databases">
        <authorList>
            <person name="Lucas J.A."/>
        </authorList>
    </citation>
    <scope>NUCLEOTIDE SEQUENCE [LARGE SCALE GENOMIC DNA]</scope>
    <source>
        <strain evidence="6 7">Z 5.4</strain>
    </source>
</reference>
<dbReference type="InterPro" id="IPR022441">
    <property type="entry name" value="Para_beta_helix_rpt-2"/>
</dbReference>
<evidence type="ECO:0000259" key="5">
    <source>
        <dbReference type="Pfam" id="PF13229"/>
    </source>
</evidence>
<accession>A0ABW8RAT8</accession>
<keyword evidence="4" id="KW-0812">Transmembrane</keyword>
<dbReference type="InterPro" id="IPR011050">
    <property type="entry name" value="Pectin_lyase_fold/virulence"/>
</dbReference>
<dbReference type="NCBIfam" id="TIGR03804">
    <property type="entry name" value="para_beta_helix"/>
    <property type="match status" value="1"/>
</dbReference>
<dbReference type="Pfam" id="PF13229">
    <property type="entry name" value="Beta_helix"/>
    <property type="match status" value="1"/>
</dbReference>
<keyword evidence="7" id="KW-1185">Reference proteome</keyword>
<organism evidence="6 7">
    <name type="scientific">Bacillus salipaludis</name>
    <dbReference type="NCBI Taxonomy" id="2547811"/>
    <lineage>
        <taxon>Bacteria</taxon>
        <taxon>Bacillati</taxon>
        <taxon>Bacillota</taxon>
        <taxon>Bacilli</taxon>
        <taxon>Bacillales</taxon>
        <taxon>Bacillaceae</taxon>
        <taxon>Bacillus</taxon>
    </lineage>
</organism>
<dbReference type="InterPro" id="IPR039448">
    <property type="entry name" value="Beta_helix"/>
</dbReference>
<dbReference type="InterPro" id="IPR012334">
    <property type="entry name" value="Pectin_lyas_fold"/>
</dbReference>
<comment type="pathway">
    <text evidence="1">Protein modification; protein ubiquitination.</text>
</comment>
<sequence length="733" mass="80854">MKSGKTFIITILGVLFLLIAFFLVLNYTTDKSSFQGSVINTTGRSKNNFQAGNGQKVYVLNTEERKKWGINNDGSHPIETTKGLNKAIKWAHSNGFTTVSIPKGTYLIAKGISEDDENSRINIVSNMKIALDKKAIFQKEPNRFQNYSLFYLGGGIENVEIKGGKFIGDKNRHNYSQDGTHEWGHAFLIKGASNVVIDGMKIEKFTGDGIEIQGETVVGREISKENLESGSFDLNGKPISIKGKIRSKPIYLDDPAYSKFRNIYMWLPNGINDGSTFDIYYYGKDGSFIKADRRKKYYQGESLIPEGADYFSAVFDATSIKDVTVTYMTVDIPENITVKNCDISNNRRQGISVVGAKGVTIENNSIHDIKGTAPESGIDVEPGFYPANDIFIRNNQFANNELHVILTYGGKNAVVENNYFGPSRSLGISTQDFGDVVINNNKFVKSSLGADGVNVYAKNNKFTDSSVLIEAEGGIFEDAVLVDSSLSVGYKTNQRISNIQIYQNSKFSEQEALDVLGKPVHLKDITIYGNNSGGKHSYLLIGEGSTESVYDNLKIFDKAHRGTEIPSGTYNNPTFEAGEIKMNRSGKFIINNGSFRSQNNLFLVEPTYGYPDVTINNSDLTLTGNIGYGGAIYVTGAKAFHLYNSVVDAKKNENSTPVIKLGLYGSKTQTKINSAILEGNSIFTKSGVDIFAIDAVNANVNEQKYQIEKNTIYNGKLNLCSNDRILNNQLLEK</sequence>
<evidence type="ECO:0000313" key="7">
    <source>
        <dbReference type="Proteomes" id="UP001623041"/>
    </source>
</evidence>
<keyword evidence="4" id="KW-1133">Transmembrane helix</keyword>
<proteinExistence type="predicted"/>
<keyword evidence="2" id="KW-0677">Repeat</keyword>
<dbReference type="PANTHER" id="PTHR22990">
    <property type="entry name" value="F-BOX ONLY PROTEIN"/>
    <property type="match status" value="1"/>
</dbReference>
<dbReference type="SMART" id="SM00710">
    <property type="entry name" value="PbH1"/>
    <property type="match status" value="8"/>
</dbReference>
<keyword evidence="3" id="KW-0833">Ubl conjugation pathway</keyword>
<feature type="domain" description="Right handed beta helix" evidence="5">
    <location>
        <begin position="335"/>
        <end position="467"/>
    </location>
</feature>
<dbReference type="PANTHER" id="PTHR22990:SF15">
    <property type="entry name" value="F-BOX ONLY PROTEIN 10"/>
    <property type="match status" value="1"/>
</dbReference>
<evidence type="ECO:0000256" key="2">
    <source>
        <dbReference type="ARBA" id="ARBA00022737"/>
    </source>
</evidence>
<name>A0ABW8RAT8_9BACI</name>
<dbReference type="SUPFAM" id="SSF51126">
    <property type="entry name" value="Pectin lyase-like"/>
    <property type="match status" value="1"/>
</dbReference>
<dbReference type="Gene3D" id="2.160.20.10">
    <property type="entry name" value="Single-stranded right-handed beta-helix, Pectin lyase-like"/>
    <property type="match status" value="1"/>
</dbReference>
<dbReference type="RefSeq" id="WP_406578657.1">
    <property type="nucleotide sequence ID" value="NZ_JBJHQH010000001.1"/>
</dbReference>
<protein>
    <submittedName>
        <fullName evidence="6">Right-handed parallel beta-helix repeat-containing protein</fullName>
    </submittedName>
</protein>
<evidence type="ECO:0000256" key="4">
    <source>
        <dbReference type="SAM" id="Phobius"/>
    </source>
</evidence>